<protein>
    <submittedName>
        <fullName evidence="2">Uncharacterized protein</fullName>
    </submittedName>
</protein>
<reference evidence="2" key="1">
    <citation type="journal article" date="2009" name="PLoS Genet.">
        <title>Sequencing, mapping, and analysis of 27,455 maize full-length cDNAs.</title>
        <authorList>
            <person name="Soderlund C."/>
            <person name="Descour A."/>
            <person name="Kudrna D."/>
            <person name="Bomhoff M."/>
            <person name="Boyd L."/>
            <person name="Currie J."/>
            <person name="Angelova A."/>
            <person name="Collura K."/>
            <person name="Wissotski M."/>
            <person name="Ashley E."/>
            <person name="Morrow D."/>
            <person name="Fernandes J."/>
            <person name="Walbot V."/>
            <person name="Yu Y."/>
        </authorList>
    </citation>
    <scope>NUCLEOTIDE SEQUENCE</scope>
    <source>
        <strain evidence="2">B73</strain>
    </source>
</reference>
<dbReference type="AlphaFoldDB" id="B8A244"/>
<dbReference type="EMBL" id="BT055636">
    <property type="protein sequence ID" value="ACL54243.1"/>
    <property type="molecule type" value="mRNA"/>
</dbReference>
<feature type="region of interest" description="Disordered" evidence="1">
    <location>
        <begin position="87"/>
        <end position="144"/>
    </location>
</feature>
<accession>B8A244</accession>
<name>B8A244_MAIZE</name>
<evidence type="ECO:0000256" key="1">
    <source>
        <dbReference type="SAM" id="MobiDB-lite"/>
    </source>
</evidence>
<reference evidence="2" key="2">
    <citation type="submission" date="2012-06" db="EMBL/GenBank/DDBJ databases">
        <authorList>
            <person name="Yu Y."/>
            <person name="Currie J."/>
            <person name="Lomeli R."/>
            <person name="Angelova A."/>
            <person name="Collura K."/>
            <person name="Wissotski M."/>
            <person name="Campos D."/>
            <person name="Kudrna D."/>
            <person name="Golser W."/>
            <person name="Ashely E."/>
            <person name="Descour A."/>
            <person name="Fernandes J."/>
            <person name="Soderlund C."/>
            <person name="Walbot V."/>
        </authorList>
    </citation>
    <scope>NUCLEOTIDE SEQUENCE</scope>
    <source>
        <strain evidence="2">B73</strain>
    </source>
</reference>
<sequence>MAISSGFSGSDPSYCRSSSSVISPTCTGSGTGGGGAVWASSRRGGGWRGARRLDPTLYIATAAATPASTARGGAPFAADHSSASFAGTLTPPCPAPGATPHAAGRDPAAANTLKTYGRTRAPPARRRRDGERWCGADRGARSHSEHLLDAVGWKMSPSP</sequence>
<evidence type="ECO:0000313" key="2">
    <source>
        <dbReference type="EMBL" id="ACL54243.1"/>
    </source>
</evidence>
<feature type="compositionally biased region" description="Polar residues" evidence="1">
    <location>
        <begin position="1"/>
        <end position="24"/>
    </location>
</feature>
<organism evidence="2">
    <name type="scientific">Zea mays</name>
    <name type="common">Maize</name>
    <dbReference type="NCBI Taxonomy" id="4577"/>
    <lineage>
        <taxon>Eukaryota</taxon>
        <taxon>Viridiplantae</taxon>
        <taxon>Streptophyta</taxon>
        <taxon>Embryophyta</taxon>
        <taxon>Tracheophyta</taxon>
        <taxon>Spermatophyta</taxon>
        <taxon>Magnoliopsida</taxon>
        <taxon>Liliopsida</taxon>
        <taxon>Poales</taxon>
        <taxon>Poaceae</taxon>
        <taxon>PACMAD clade</taxon>
        <taxon>Panicoideae</taxon>
        <taxon>Andropogonodae</taxon>
        <taxon>Andropogoneae</taxon>
        <taxon>Tripsacinae</taxon>
        <taxon>Zea</taxon>
    </lineage>
</organism>
<feature type="compositionally biased region" description="Basic and acidic residues" evidence="1">
    <location>
        <begin position="128"/>
        <end position="144"/>
    </location>
</feature>
<feature type="region of interest" description="Disordered" evidence="1">
    <location>
        <begin position="1"/>
        <end position="50"/>
    </location>
</feature>
<proteinExistence type="evidence at transcript level"/>